<comment type="caution">
    <text evidence="2">The sequence shown here is derived from an EMBL/GenBank/DDBJ whole genome shotgun (WGS) entry which is preliminary data.</text>
</comment>
<organism evidence="2 3">
    <name type="scientific">Bacillus yapensis</name>
    <dbReference type="NCBI Taxonomy" id="2492960"/>
    <lineage>
        <taxon>Bacteria</taxon>
        <taxon>Bacillati</taxon>
        <taxon>Bacillota</taxon>
        <taxon>Bacilli</taxon>
        <taxon>Bacillales</taxon>
        <taxon>Bacillaceae</taxon>
        <taxon>Bacillus</taxon>
    </lineage>
</organism>
<gene>
    <name evidence="2" type="ORF">EKG37_02180</name>
</gene>
<keyword evidence="3" id="KW-1185">Reference proteome</keyword>
<evidence type="ECO:0000313" key="2">
    <source>
        <dbReference type="EMBL" id="RTR36387.1"/>
    </source>
</evidence>
<sequence>MKREWLINLRTSKQLTQQQVASSSFIDRSYYSHIENGKRNPSLAIAQNIAAVLKFDPLLFFKDDQINNVSDTLDLDYLLKNMESGHILYLYSNFNRYINSSVAFSLMGVWKKCYCFIIDTRMNFSQIKNTLKKYLSKNELNKYIHHINLDALLNQSPENLNTTHLEGLFNQLESEDFIYLCCHVRRDYSNNCIFNVQNQLNYIGIMENKEKLVSLHAYDASLVSANTHIKLMRKIPYLMTDNEIVESPLYPSSTNTKIYPSLYMQEDN</sequence>
<protein>
    <submittedName>
        <fullName evidence="2">XRE family transcriptional regulator</fullName>
    </submittedName>
</protein>
<dbReference type="InterPro" id="IPR001387">
    <property type="entry name" value="Cro/C1-type_HTH"/>
</dbReference>
<reference evidence="2 3" key="1">
    <citation type="submission" date="2018-12" db="EMBL/GenBank/DDBJ databases">
        <title>Bacillus yapensis draft genome sequence.</title>
        <authorList>
            <person name="Yu L."/>
            <person name="Xu X."/>
            <person name="Tang X."/>
        </authorList>
    </citation>
    <scope>NUCLEOTIDE SEQUENCE [LARGE SCALE GENOMIC DNA]</scope>
    <source>
        <strain evidence="2 3">XXST-01</strain>
    </source>
</reference>
<dbReference type="Pfam" id="PF01381">
    <property type="entry name" value="HTH_3"/>
    <property type="match status" value="1"/>
</dbReference>
<dbReference type="Gene3D" id="1.10.260.40">
    <property type="entry name" value="lambda repressor-like DNA-binding domains"/>
    <property type="match status" value="1"/>
</dbReference>
<evidence type="ECO:0000313" key="3">
    <source>
        <dbReference type="Proteomes" id="UP000271374"/>
    </source>
</evidence>
<dbReference type="EMBL" id="RXNT01000001">
    <property type="protein sequence ID" value="RTR36387.1"/>
    <property type="molecule type" value="Genomic_DNA"/>
</dbReference>
<name>A0A431WLR8_9BACI</name>
<dbReference type="PROSITE" id="PS50943">
    <property type="entry name" value="HTH_CROC1"/>
    <property type="match status" value="1"/>
</dbReference>
<dbReference type="CDD" id="cd00093">
    <property type="entry name" value="HTH_XRE"/>
    <property type="match status" value="1"/>
</dbReference>
<dbReference type="RefSeq" id="WP_126405684.1">
    <property type="nucleotide sequence ID" value="NZ_RXNT01000001.1"/>
</dbReference>
<dbReference type="GO" id="GO:0003677">
    <property type="term" value="F:DNA binding"/>
    <property type="evidence" value="ECO:0007669"/>
    <property type="project" value="InterPro"/>
</dbReference>
<dbReference type="OrthoDB" id="1859224at2"/>
<dbReference type="SUPFAM" id="SSF47413">
    <property type="entry name" value="lambda repressor-like DNA-binding domains"/>
    <property type="match status" value="1"/>
</dbReference>
<dbReference type="Proteomes" id="UP000271374">
    <property type="component" value="Unassembled WGS sequence"/>
</dbReference>
<dbReference type="SMART" id="SM00530">
    <property type="entry name" value="HTH_XRE"/>
    <property type="match status" value="1"/>
</dbReference>
<dbReference type="InterPro" id="IPR010982">
    <property type="entry name" value="Lambda_DNA-bd_dom_sf"/>
</dbReference>
<evidence type="ECO:0000259" key="1">
    <source>
        <dbReference type="PROSITE" id="PS50943"/>
    </source>
</evidence>
<dbReference type="AlphaFoldDB" id="A0A431WLR8"/>
<feature type="domain" description="HTH cro/C1-type" evidence="1">
    <location>
        <begin position="6"/>
        <end position="60"/>
    </location>
</feature>
<proteinExistence type="predicted"/>
<accession>A0A431WLR8</accession>